<dbReference type="EMBL" id="JBFXLU010000001">
    <property type="protein sequence ID" value="KAL2858518.1"/>
    <property type="molecule type" value="Genomic_DNA"/>
</dbReference>
<evidence type="ECO:0000256" key="1">
    <source>
        <dbReference type="ARBA" id="ARBA00022801"/>
    </source>
</evidence>
<dbReference type="SUPFAM" id="SSF53474">
    <property type="entry name" value="alpha/beta-Hydrolases"/>
    <property type="match status" value="1"/>
</dbReference>
<dbReference type="InterPro" id="IPR013094">
    <property type="entry name" value="AB_hydrolase_3"/>
</dbReference>
<evidence type="ECO:0000313" key="4">
    <source>
        <dbReference type="Proteomes" id="UP001610446"/>
    </source>
</evidence>
<dbReference type="InterPro" id="IPR029058">
    <property type="entry name" value="AB_hydrolase_fold"/>
</dbReference>
<dbReference type="Pfam" id="PF07859">
    <property type="entry name" value="Abhydrolase_3"/>
    <property type="match status" value="1"/>
</dbReference>
<protein>
    <submittedName>
        <fullName evidence="3">Alpha/Beta hydrolase protein</fullName>
    </submittedName>
</protein>
<proteinExistence type="predicted"/>
<dbReference type="Gene3D" id="3.40.50.1820">
    <property type="entry name" value="alpha/beta hydrolase"/>
    <property type="match status" value="1"/>
</dbReference>
<sequence>MVATCDMEYTDILAAIQAMIRKSQPLPLDDAAGRRAMIAQRFSTIKPFHYDDPKVDMRQYTLELPDGHKVEIYGFHPSPSSDSSPPSPTAAVMYLHGGGMTMGTALDSRSLLTWYSSSAGLPLFSVEYRLAPEYPYPTPVEDCYASLKWLHQEAAHLNIDPSRIAVMGDSAGGGLSAAVALLARDRAELPHPLAKQILIQPMLDDRNGSAEPSSYLSEVATWTWDDNLAGWTALLGSRTGSDDVPCYASPARATDLRGLPSTYIDVGMLDIFVSQVVEFASRLRAAGVEARCELYPQVPHAFHSILAETQVAHKARQNHIHALLSF</sequence>
<keyword evidence="1 3" id="KW-0378">Hydrolase</keyword>
<dbReference type="GO" id="GO:0016787">
    <property type="term" value="F:hydrolase activity"/>
    <property type="evidence" value="ECO:0007669"/>
    <property type="project" value="UniProtKB-KW"/>
</dbReference>
<organism evidence="3 4">
    <name type="scientific">Aspergillus pseudoustus</name>
    <dbReference type="NCBI Taxonomy" id="1810923"/>
    <lineage>
        <taxon>Eukaryota</taxon>
        <taxon>Fungi</taxon>
        <taxon>Dikarya</taxon>
        <taxon>Ascomycota</taxon>
        <taxon>Pezizomycotina</taxon>
        <taxon>Eurotiomycetes</taxon>
        <taxon>Eurotiomycetidae</taxon>
        <taxon>Eurotiales</taxon>
        <taxon>Aspergillaceae</taxon>
        <taxon>Aspergillus</taxon>
        <taxon>Aspergillus subgen. Nidulantes</taxon>
    </lineage>
</organism>
<evidence type="ECO:0000259" key="2">
    <source>
        <dbReference type="Pfam" id="PF07859"/>
    </source>
</evidence>
<feature type="domain" description="Alpha/beta hydrolase fold-3" evidence="2">
    <location>
        <begin position="92"/>
        <end position="303"/>
    </location>
</feature>
<dbReference type="PANTHER" id="PTHR48081">
    <property type="entry name" value="AB HYDROLASE SUPERFAMILY PROTEIN C4A8.06C"/>
    <property type="match status" value="1"/>
</dbReference>
<dbReference type="Proteomes" id="UP001610446">
    <property type="component" value="Unassembled WGS sequence"/>
</dbReference>
<keyword evidence="4" id="KW-1185">Reference proteome</keyword>
<dbReference type="PANTHER" id="PTHR48081:SF8">
    <property type="entry name" value="ALPHA_BETA HYDROLASE FOLD-3 DOMAIN-CONTAINING PROTEIN-RELATED"/>
    <property type="match status" value="1"/>
</dbReference>
<comment type="caution">
    <text evidence="3">The sequence shown here is derived from an EMBL/GenBank/DDBJ whole genome shotgun (WGS) entry which is preliminary data.</text>
</comment>
<dbReference type="InterPro" id="IPR050300">
    <property type="entry name" value="GDXG_lipolytic_enzyme"/>
</dbReference>
<accession>A0ABR4L1Y0</accession>
<reference evidence="3 4" key="1">
    <citation type="submission" date="2024-07" db="EMBL/GenBank/DDBJ databases">
        <title>Section-level genome sequencing and comparative genomics of Aspergillus sections Usti and Cavernicolus.</title>
        <authorList>
            <consortium name="Lawrence Berkeley National Laboratory"/>
            <person name="Nybo J.L."/>
            <person name="Vesth T.C."/>
            <person name="Theobald S."/>
            <person name="Frisvad J.C."/>
            <person name="Larsen T.O."/>
            <person name="Kjaerboelling I."/>
            <person name="Rothschild-Mancinelli K."/>
            <person name="Lyhne E.K."/>
            <person name="Kogle M.E."/>
            <person name="Barry K."/>
            <person name="Clum A."/>
            <person name="Na H."/>
            <person name="Ledsgaard L."/>
            <person name="Lin J."/>
            <person name="Lipzen A."/>
            <person name="Kuo A."/>
            <person name="Riley R."/>
            <person name="Mondo S."/>
            <person name="Labutti K."/>
            <person name="Haridas S."/>
            <person name="Pangalinan J."/>
            <person name="Salamov A.A."/>
            <person name="Simmons B.A."/>
            <person name="Magnuson J.K."/>
            <person name="Chen J."/>
            <person name="Drula E."/>
            <person name="Henrissat B."/>
            <person name="Wiebenga A."/>
            <person name="Lubbers R.J."/>
            <person name="Gomes A.C."/>
            <person name="Makela M.R."/>
            <person name="Stajich J."/>
            <person name="Grigoriev I.V."/>
            <person name="Mortensen U.H."/>
            <person name="De Vries R.P."/>
            <person name="Baker S.E."/>
            <person name="Andersen M.R."/>
        </authorList>
    </citation>
    <scope>NUCLEOTIDE SEQUENCE [LARGE SCALE GENOMIC DNA]</scope>
    <source>
        <strain evidence="3 4">CBS 123904</strain>
    </source>
</reference>
<name>A0ABR4L1Y0_9EURO</name>
<gene>
    <name evidence="3" type="ORF">BJY01DRAFT_241847</name>
</gene>
<evidence type="ECO:0000313" key="3">
    <source>
        <dbReference type="EMBL" id="KAL2858518.1"/>
    </source>
</evidence>